<accession>A0A834E5D2</accession>
<sequence length="128" mass="14020">MAPGSPGSILGAFPSCGPFAGPRAVPELIPFFCPFLSLERGIRGRLLRRKFTESECFFQKLSLVLRLLGFVASPPSPFPPSLSPPPLFLFHSLFFFEGQNPDNLVKAIVKKMTGCTNYVNKDDGDENA</sequence>
<dbReference type="Proteomes" id="UP000664940">
    <property type="component" value="Unassembled WGS sequence"/>
</dbReference>
<evidence type="ECO:0000313" key="1">
    <source>
        <dbReference type="EMBL" id="KAF6104456.1"/>
    </source>
</evidence>
<evidence type="ECO:0000313" key="2">
    <source>
        <dbReference type="Proteomes" id="UP000664940"/>
    </source>
</evidence>
<name>A0A834E5D2_9CHIR</name>
<protein>
    <submittedName>
        <fullName evidence="1">Uncharacterized protein</fullName>
    </submittedName>
</protein>
<organism evidence="1 2">
    <name type="scientific">Phyllostomus discolor</name>
    <name type="common">pale spear-nosed bat</name>
    <dbReference type="NCBI Taxonomy" id="89673"/>
    <lineage>
        <taxon>Eukaryota</taxon>
        <taxon>Metazoa</taxon>
        <taxon>Chordata</taxon>
        <taxon>Craniata</taxon>
        <taxon>Vertebrata</taxon>
        <taxon>Euteleostomi</taxon>
        <taxon>Mammalia</taxon>
        <taxon>Eutheria</taxon>
        <taxon>Laurasiatheria</taxon>
        <taxon>Chiroptera</taxon>
        <taxon>Yangochiroptera</taxon>
        <taxon>Phyllostomidae</taxon>
        <taxon>Phyllostominae</taxon>
        <taxon>Phyllostomus</taxon>
    </lineage>
</organism>
<reference evidence="1 2" key="1">
    <citation type="journal article" date="2020" name="Nature">
        <title>Six reference-quality genomes reveal evolution of bat adaptations.</title>
        <authorList>
            <person name="Jebb D."/>
            <person name="Huang Z."/>
            <person name="Pippel M."/>
            <person name="Hughes G.M."/>
            <person name="Lavrichenko K."/>
            <person name="Devanna P."/>
            <person name="Winkler S."/>
            <person name="Jermiin L.S."/>
            <person name="Skirmuntt E.C."/>
            <person name="Katzourakis A."/>
            <person name="Burkitt-Gray L."/>
            <person name="Ray D.A."/>
            <person name="Sullivan K.A.M."/>
            <person name="Roscito J.G."/>
            <person name="Kirilenko B.M."/>
            <person name="Davalos L.M."/>
            <person name="Corthals A.P."/>
            <person name="Power M.L."/>
            <person name="Jones G."/>
            <person name="Ransome R.D."/>
            <person name="Dechmann D.K.N."/>
            <person name="Locatelli A.G."/>
            <person name="Puechmaille S.J."/>
            <person name="Fedrigo O."/>
            <person name="Jarvis E.D."/>
            <person name="Hiller M."/>
            <person name="Vernes S.C."/>
            <person name="Myers E.W."/>
            <person name="Teeling E.C."/>
        </authorList>
    </citation>
    <scope>NUCLEOTIDE SEQUENCE [LARGE SCALE GENOMIC DNA]</scope>
    <source>
        <strain evidence="1">Bat1K_MPI-CBG_1</strain>
    </source>
</reference>
<gene>
    <name evidence="1" type="ORF">HJG60_011386</name>
</gene>
<comment type="caution">
    <text evidence="1">The sequence shown here is derived from an EMBL/GenBank/DDBJ whole genome shotgun (WGS) entry which is preliminary data.</text>
</comment>
<dbReference type="EMBL" id="JABVXQ010000006">
    <property type="protein sequence ID" value="KAF6104456.1"/>
    <property type="molecule type" value="Genomic_DNA"/>
</dbReference>
<proteinExistence type="predicted"/>
<dbReference type="AlphaFoldDB" id="A0A834E5D2"/>